<dbReference type="RefSeq" id="WP_066149024.1">
    <property type="nucleotide sequence ID" value="NZ_JARTLI010000005.1"/>
</dbReference>
<dbReference type="InterPro" id="IPR036568">
    <property type="entry name" value="GGCT-like_sf"/>
</dbReference>
<evidence type="ECO:0000313" key="2">
    <source>
        <dbReference type="EMBL" id="MED5051372.1"/>
    </source>
</evidence>
<reference evidence="2 3" key="1">
    <citation type="submission" date="2023-03" db="EMBL/GenBank/DDBJ databases">
        <title>Bacillus Genome Sequencing.</title>
        <authorList>
            <person name="Dunlap C."/>
        </authorList>
    </citation>
    <scope>NUCLEOTIDE SEQUENCE [LARGE SCALE GENOMIC DNA]</scope>
    <source>
        <strain evidence="2 3">NRS-38</strain>
    </source>
</reference>
<dbReference type="SUPFAM" id="SSF110857">
    <property type="entry name" value="Gamma-glutamyl cyclotransferase-like"/>
    <property type="match status" value="1"/>
</dbReference>
<dbReference type="InterPro" id="IPR009288">
    <property type="entry name" value="AIG2-like_dom"/>
</dbReference>
<dbReference type="Gene3D" id="3.10.490.10">
    <property type="entry name" value="Gamma-glutamyl cyclotransferase-like"/>
    <property type="match status" value="1"/>
</dbReference>
<dbReference type="InterPro" id="IPR013024">
    <property type="entry name" value="GGCT-like"/>
</dbReference>
<protein>
    <submittedName>
        <fullName evidence="2">Gamma-glutamylcyclotransferase</fullName>
    </submittedName>
</protein>
<sequence length="132" mass="15368">MTEQTCRVFVYGTLLTGEVNHEIAAPYLQNVKPGKVKGKLYDVGSYPALVLDQEGEVVGEWLTITIDGIRRMDELEDYEEGRNDNEYERVWIRDCTQEIEGYVYVYHPDKALHLPLIESGSWRQYRPKKRNA</sequence>
<comment type="caution">
    <text evidence="2">The sequence shown here is derived from an EMBL/GenBank/DDBJ whole genome shotgun (WGS) entry which is preliminary data.</text>
</comment>
<dbReference type="CDD" id="cd06661">
    <property type="entry name" value="GGCT_like"/>
    <property type="match status" value="1"/>
</dbReference>
<proteinExistence type="predicted"/>
<gene>
    <name evidence="2" type="ORF">P9850_05780</name>
</gene>
<accession>A0ABD5ISU5</accession>
<evidence type="ECO:0000313" key="3">
    <source>
        <dbReference type="Proteomes" id="UP001339962"/>
    </source>
</evidence>
<dbReference type="Pfam" id="PF06094">
    <property type="entry name" value="GGACT"/>
    <property type="match status" value="1"/>
</dbReference>
<organism evidence="2 3">
    <name type="scientific">Anoxybacteroides rupiense</name>
    <dbReference type="NCBI Taxonomy" id="311460"/>
    <lineage>
        <taxon>Bacteria</taxon>
        <taxon>Bacillati</taxon>
        <taxon>Bacillota</taxon>
        <taxon>Bacilli</taxon>
        <taxon>Bacillales</taxon>
        <taxon>Anoxybacillaceae</taxon>
        <taxon>Anoxybacteroides</taxon>
    </lineage>
</organism>
<name>A0ABD5ISU5_9BACL</name>
<dbReference type="Proteomes" id="UP001339962">
    <property type="component" value="Unassembled WGS sequence"/>
</dbReference>
<feature type="domain" description="Gamma-glutamylcyclotransferase AIG2-like" evidence="1">
    <location>
        <begin position="8"/>
        <end position="124"/>
    </location>
</feature>
<dbReference type="AlphaFoldDB" id="A0ABD5ISU5"/>
<evidence type="ECO:0000259" key="1">
    <source>
        <dbReference type="Pfam" id="PF06094"/>
    </source>
</evidence>
<dbReference type="EMBL" id="JARTLI010000005">
    <property type="protein sequence ID" value="MED5051372.1"/>
    <property type="molecule type" value="Genomic_DNA"/>
</dbReference>